<reference evidence="2 3" key="1">
    <citation type="submission" date="2019-03" db="EMBL/GenBank/DDBJ databases">
        <title>Draft genome sequences of novel Actinobacteria.</title>
        <authorList>
            <person name="Sahin N."/>
            <person name="Ay H."/>
            <person name="Saygin H."/>
        </authorList>
    </citation>
    <scope>NUCLEOTIDE SEQUENCE [LARGE SCALE GENOMIC DNA]</scope>
    <source>
        <strain evidence="2 3">JCM 30547</strain>
    </source>
</reference>
<dbReference type="PANTHER" id="PTHR12126">
    <property type="entry name" value="NADH-UBIQUINONE OXIDOREDUCTASE 39 KDA SUBUNIT-RELATED"/>
    <property type="match status" value="1"/>
</dbReference>
<gene>
    <name evidence="2" type="ORF">E1261_29470</name>
</gene>
<sequence>MNTQQKFAVTGGTGHLGSHLVDLLESSGHQVVSISRSNGVDLVSGKGLEDALAGVDTVVDAATGASPDKDEATEFFLASAHNLLKAGQQAGVRRILGVSIIGCDRFSGAPGSGGGFGGYYAAKVVQEQALLNGPIPALIVRAAQFHEFVEQFLAWGTQGDTASVPAMRTQLVAARTVAEVLADLAVNPADPGTAFPEVAGPRVERLVDVAQLLAARRGGPAKVNEVSTPDDPDRDLLAGDGLLPGPHAKLAGPSFEEWLTGL</sequence>
<keyword evidence="3" id="KW-1185">Reference proteome</keyword>
<dbReference type="InterPro" id="IPR036291">
    <property type="entry name" value="NAD(P)-bd_dom_sf"/>
</dbReference>
<dbReference type="Gene3D" id="3.40.50.720">
    <property type="entry name" value="NAD(P)-binding Rossmann-like Domain"/>
    <property type="match status" value="1"/>
</dbReference>
<dbReference type="Pfam" id="PF13460">
    <property type="entry name" value="NAD_binding_10"/>
    <property type="match status" value="1"/>
</dbReference>
<dbReference type="EMBL" id="SMKA01000174">
    <property type="protein sequence ID" value="TDC23047.1"/>
    <property type="molecule type" value="Genomic_DNA"/>
</dbReference>
<dbReference type="PANTHER" id="PTHR12126:SF11">
    <property type="entry name" value="NADH DEHYDROGENASE [UBIQUINONE] 1 ALPHA SUBCOMPLEX SUBUNIT 9, MITOCHONDRIAL"/>
    <property type="match status" value="1"/>
</dbReference>
<dbReference type="InterPro" id="IPR016040">
    <property type="entry name" value="NAD(P)-bd_dom"/>
</dbReference>
<feature type="domain" description="NAD(P)-binding" evidence="1">
    <location>
        <begin position="11"/>
        <end position="187"/>
    </location>
</feature>
<dbReference type="AlphaFoldDB" id="A0A4R4PLN9"/>
<dbReference type="Proteomes" id="UP000295075">
    <property type="component" value="Unassembled WGS sequence"/>
</dbReference>
<dbReference type="SUPFAM" id="SSF51735">
    <property type="entry name" value="NAD(P)-binding Rossmann-fold domains"/>
    <property type="match status" value="1"/>
</dbReference>
<comment type="caution">
    <text evidence="2">The sequence shown here is derived from an EMBL/GenBank/DDBJ whole genome shotgun (WGS) entry which is preliminary data.</text>
</comment>
<dbReference type="GO" id="GO:0044877">
    <property type="term" value="F:protein-containing complex binding"/>
    <property type="evidence" value="ECO:0007669"/>
    <property type="project" value="TreeGrafter"/>
</dbReference>
<dbReference type="InterPro" id="IPR051207">
    <property type="entry name" value="ComplexI_NDUFA9_subunit"/>
</dbReference>
<accession>A0A4R4PLN9</accession>
<dbReference type="RefSeq" id="WP_132412244.1">
    <property type="nucleotide sequence ID" value="NZ_SMKA01000174.1"/>
</dbReference>
<proteinExistence type="predicted"/>
<organism evidence="2 3">
    <name type="scientific">Kribbella albertanoniae</name>
    <dbReference type="NCBI Taxonomy" id="1266829"/>
    <lineage>
        <taxon>Bacteria</taxon>
        <taxon>Bacillati</taxon>
        <taxon>Actinomycetota</taxon>
        <taxon>Actinomycetes</taxon>
        <taxon>Propionibacteriales</taxon>
        <taxon>Kribbellaceae</taxon>
        <taxon>Kribbella</taxon>
    </lineage>
</organism>
<protein>
    <submittedName>
        <fullName evidence="2">NAD-dependent epimerase/dehydratase family protein</fullName>
    </submittedName>
</protein>
<evidence type="ECO:0000259" key="1">
    <source>
        <dbReference type="Pfam" id="PF13460"/>
    </source>
</evidence>
<evidence type="ECO:0000313" key="2">
    <source>
        <dbReference type="EMBL" id="TDC23047.1"/>
    </source>
</evidence>
<dbReference type="OrthoDB" id="9771302at2"/>
<evidence type="ECO:0000313" key="3">
    <source>
        <dbReference type="Proteomes" id="UP000295075"/>
    </source>
</evidence>
<name>A0A4R4PLN9_9ACTN</name>